<dbReference type="PANTHER" id="PTHR43667:SF2">
    <property type="entry name" value="FATTY ACID C-METHYL TRANSFERASE"/>
    <property type="match status" value="1"/>
</dbReference>
<dbReference type="Proteomes" id="UP000256964">
    <property type="component" value="Unassembled WGS sequence"/>
</dbReference>
<dbReference type="PANTHER" id="PTHR43667">
    <property type="entry name" value="CYCLOPROPANE-FATTY-ACYL-PHOSPHOLIPID SYNTHASE"/>
    <property type="match status" value="1"/>
</dbReference>
<dbReference type="GO" id="GO:0008168">
    <property type="term" value="F:methyltransferase activity"/>
    <property type="evidence" value="ECO:0007669"/>
    <property type="project" value="UniProtKB-KW"/>
</dbReference>
<dbReference type="PIRSF" id="PIRSF003085">
    <property type="entry name" value="CMAS"/>
    <property type="match status" value="1"/>
</dbReference>
<evidence type="ECO:0000313" key="8">
    <source>
        <dbReference type="Proteomes" id="UP000256964"/>
    </source>
</evidence>
<accession>A0A371DLM4</accession>
<evidence type="ECO:0000256" key="6">
    <source>
        <dbReference type="SAM" id="MobiDB-lite"/>
    </source>
</evidence>
<proteinExistence type="inferred from homology"/>
<protein>
    <submittedName>
        <fullName evidence="7">Cyclopropane-fatty-acyl-phospholipid synthase</fullName>
    </submittedName>
</protein>
<dbReference type="GO" id="GO:0032259">
    <property type="term" value="P:methylation"/>
    <property type="evidence" value="ECO:0007669"/>
    <property type="project" value="UniProtKB-KW"/>
</dbReference>
<dbReference type="GO" id="GO:0008610">
    <property type="term" value="P:lipid biosynthetic process"/>
    <property type="evidence" value="ECO:0007669"/>
    <property type="project" value="InterPro"/>
</dbReference>
<evidence type="ECO:0000313" key="7">
    <source>
        <dbReference type="EMBL" id="RDX53427.1"/>
    </source>
</evidence>
<dbReference type="Gene3D" id="3.40.50.150">
    <property type="entry name" value="Vaccinia Virus protein VP39"/>
    <property type="match status" value="1"/>
</dbReference>
<organism evidence="7 8">
    <name type="scientific">Lentinus brumalis</name>
    <dbReference type="NCBI Taxonomy" id="2498619"/>
    <lineage>
        <taxon>Eukaryota</taxon>
        <taxon>Fungi</taxon>
        <taxon>Dikarya</taxon>
        <taxon>Basidiomycota</taxon>
        <taxon>Agaricomycotina</taxon>
        <taxon>Agaricomycetes</taxon>
        <taxon>Polyporales</taxon>
        <taxon>Polyporaceae</taxon>
        <taxon>Lentinus</taxon>
    </lineage>
</organism>
<evidence type="ECO:0000256" key="5">
    <source>
        <dbReference type="ARBA" id="ARBA00023098"/>
    </source>
</evidence>
<comment type="similarity">
    <text evidence="1">Belongs to the CFA/CMAS family.</text>
</comment>
<evidence type="ECO:0000256" key="3">
    <source>
        <dbReference type="ARBA" id="ARBA00022679"/>
    </source>
</evidence>
<reference evidence="7 8" key="1">
    <citation type="journal article" date="2018" name="Biotechnol. Biofuels">
        <title>Integrative visual omics of the white-rot fungus Polyporus brumalis exposes the biotechnological potential of its oxidative enzymes for delignifying raw plant biomass.</title>
        <authorList>
            <person name="Miyauchi S."/>
            <person name="Rancon A."/>
            <person name="Drula E."/>
            <person name="Hage H."/>
            <person name="Chaduli D."/>
            <person name="Favel A."/>
            <person name="Grisel S."/>
            <person name="Henrissat B."/>
            <person name="Herpoel-Gimbert I."/>
            <person name="Ruiz-Duenas F.J."/>
            <person name="Chevret D."/>
            <person name="Hainaut M."/>
            <person name="Lin J."/>
            <person name="Wang M."/>
            <person name="Pangilinan J."/>
            <person name="Lipzen A."/>
            <person name="Lesage-Meessen L."/>
            <person name="Navarro D."/>
            <person name="Riley R."/>
            <person name="Grigoriev I.V."/>
            <person name="Zhou S."/>
            <person name="Raouche S."/>
            <person name="Rosso M.N."/>
        </authorList>
    </citation>
    <scope>NUCLEOTIDE SEQUENCE [LARGE SCALE GENOMIC DNA]</scope>
    <source>
        <strain evidence="7 8">BRFM 1820</strain>
    </source>
</reference>
<evidence type="ECO:0000256" key="2">
    <source>
        <dbReference type="ARBA" id="ARBA00022603"/>
    </source>
</evidence>
<keyword evidence="2" id="KW-0489">Methyltransferase</keyword>
<keyword evidence="4" id="KW-0949">S-adenosyl-L-methionine</keyword>
<dbReference type="SUPFAM" id="SSF53335">
    <property type="entry name" value="S-adenosyl-L-methionine-dependent methyltransferases"/>
    <property type="match status" value="1"/>
</dbReference>
<dbReference type="AlphaFoldDB" id="A0A371DLM4"/>
<gene>
    <name evidence="7" type="ORF">OH76DRAFT_1453816</name>
</gene>
<dbReference type="CDD" id="cd02440">
    <property type="entry name" value="AdoMet_MTases"/>
    <property type="match status" value="1"/>
</dbReference>
<dbReference type="InterPro" id="IPR029063">
    <property type="entry name" value="SAM-dependent_MTases_sf"/>
</dbReference>
<dbReference type="InterPro" id="IPR003333">
    <property type="entry name" value="CMAS"/>
</dbReference>
<evidence type="ECO:0000256" key="4">
    <source>
        <dbReference type="ARBA" id="ARBA00022691"/>
    </source>
</evidence>
<dbReference type="OrthoDB" id="8300214at2759"/>
<name>A0A371DLM4_9APHY</name>
<dbReference type="STRING" id="139420.A0A371DLM4"/>
<keyword evidence="3" id="KW-0808">Transferase</keyword>
<feature type="region of interest" description="Disordered" evidence="6">
    <location>
        <begin position="179"/>
        <end position="209"/>
    </location>
</feature>
<dbReference type="InterPro" id="IPR050723">
    <property type="entry name" value="CFA/CMAS"/>
</dbReference>
<keyword evidence="8" id="KW-1185">Reference proteome</keyword>
<keyword evidence="5" id="KW-0443">Lipid metabolism</keyword>
<dbReference type="EMBL" id="KZ857387">
    <property type="protein sequence ID" value="RDX53427.1"/>
    <property type="molecule type" value="Genomic_DNA"/>
</dbReference>
<feature type="compositionally biased region" description="Low complexity" evidence="6">
    <location>
        <begin position="184"/>
        <end position="201"/>
    </location>
</feature>
<sequence>MSSLVSSLVSTSATHIKSPLCLLAEKAATRLFQLISSGTLIIHTPGHTYYFGEDDSSDALVAELTVRNPNFWVRLCAMGDLGFSEAYMYGEIDCEDLVKVFRVFLANRSQLSSIDNSLFSRLAGSLPDVGLTARIVNTVTNARKNISAHYDISNAMFMGFLSKDMTYSCAIFPELDSDLRQPNSSSSRHASPHRSTSSTPSLTGASTPSTLADLDAHERDLPKDLQLGALGLLSAADGAFRRIRTLVSDVEDPLEAAQYRKLHHIIRKADIRPGHRVLEIGSGWGSMSLLITSTIPGTTVDTLTLSTQQAELARKRAADAGLSDRITVHLMDYRNMPPAWEGAFDRLVSVEMVEAVGREYMETYWEKIDWALNKETGVGVVQGITIPEARFEQYVREVDFIRKWVFFPGGFLPTLSFMVETLTKGSQGRLVVDSVSNIGPHYARTLREWRRRFEAHFEDIIIPALKAEYPGVMDSDDAKAQAEIEVFRRKWIYYYCYCEVGFTTRRLGDHIIAFSREGNVEYGCQVYA</sequence>
<evidence type="ECO:0000256" key="1">
    <source>
        <dbReference type="ARBA" id="ARBA00010815"/>
    </source>
</evidence>
<dbReference type="Pfam" id="PF02353">
    <property type="entry name" value="CMAS"/>
    <property type="match status" value="2"/>
</dbReference>